<evidence type="ECO:0000313" key="3">
    <source>
        <dbReference type="EMBL" id="HDX31979.1"/>
    </source>
</evidence>
<dbReference type="Pfam" id="PF22725">
    <property type="entry name" value="GFO_IDH_MocA_C3"/>
    <property type="match status" value="1"/>
</dbReference>
<dbReference type="EMBL" id="DSMG01000107">
    <property type="protein sequence ID" value="HDX31979.1"/>
    <property type="molecule type" value="Genomic_DNA"/>
</dbReference>
<dbReference type="Gene3D" id="3.40.50.720">
    <property type="entry name" value="NAD(P)-binding Rossmann-like Domain"/>
    <property type="match status" value="1"/>
</dbReference>
<dbReference type="AlphaFoldDB" id="A0A7C1FG87"/>
<dbReference type="SUPFAM" id="SSF51735">
    <property type="entry name" value="NAD(P)-binding Rossmann-fold domains"/>
    <property type="match status" value="1"/>
</dbReference>
<evidence type="ECO:0000259" key="2">
    <source>
        <dbReference type="Pfam" id="PF22725"/>
    </source>
</evidence>
<dbReference type="InterPro" id="IPR055170">
    <property type="entry name" value="GFO_IDH_MocA-like_dom"/>
</dbReference>
<dbReference type="Pfam" id="PF01408">
    <property type="entry name" value="GFO_IDH_MocA"/>
    <property type="match status" value="1"/>
</dbReference>
<protein>
    <submittedName>
        <fullName evidence="3">Gfo/Idh/MocA family oxidoreductase</fullName>
    </submittedName>
</protein>
<comment type="caution">
    <text evidence="3">The sequence shown here is derived from an EMBL/GenBank/DDBJ whole genome shotgun (WGS) entry which is preliminary data.</text>
</comment>
<dbReference type="PANTHER" id="PTHR43377">
    <property type="entry name" value="BILIVERDIN REDUCTASE A"/>
    <property type="match status" value="1"/>
</dbReference>
<sequence>MRREAMERTRIGLLGAGRMGRNHARVFTTLRYADLVGVYDPASEAAHRLAAQYDVTAFESLDALLEQVDAVSIATPTPTHYELVAACLERGLDVFVEKPFTETWMQAEALVALVQRTRRIVQVGHIERFNPAYGELKHVLENMSPLVVNFRRLSSYVGSNTDVDVVLDLMIHDLDLALDLAGADPLQIEADGFTVFSGAIDYASVTLKFAHWPLLTLTASRVTEQKVRSIDVTALEAYIESDLLNKSIQVHYRTVGEYVHHNHGGVKYRQESVVERIHVPTAEPLHAELEHFVHCVRTRQQPRVTAEHGLRTLRLAETIRELIQRRMLDARLEYGHAGSALAPDVASAVVA</sequence>
<dbReference type="SUPFAM" id="SSF55347">
    <property type="entry name" value="Glyceraldehyde-3-phosphate dehydrogenase-like, C-terminal domain"/>
    <property type="match status" value="1"/>
</dbReference>
<dbReference type="InterPro" id="IPR036291">
    <property type="entry name" value="NAD(P)-bd_dom_sf"/>
</dbReference>
<dbReference type="PANTHER" id="PTHR43377:SF1">
    <property type="entry name" value="BILIVERDIN REDUCTASE A"/>
    <property type="match status" value="1"/>
</dbReference>
<feature type="domain" description="Gfo/Idh/MocA-like oxidoreductase N-terminal" evidence="1">
    <location>
        <begin position="10"/>
        <end position="125"/>
    </location>
</feature>
<dbReference type="Gene3D" id="3.30.360.10">
    <property type="entry name" value="Dihydrodipicolinate Reductase, domain 2"/>
    <property type="match status" value="1"/>
</dbReference>
<gene>
    <name evidence="3" type="ORF">ENQ20_10895</name>
</gene>
<feature type="domain" description="GFO/IDH/MocA-like oxidoreductase" evidence="2">
    <location>
        <begin position="165"/>
        <end position="232"/>
    </location>
</feature>
<name>A0A7C1FG87_9CHLR</name>
<evidence type="ECO:0000259" key="1">
    <source>
        <dbReference type="Pfam" id="PF01408"/>
    </source>
</evidence>
<dbReference type="InterPro" id="IPR051450">
    <property type="entry name" value="Gfo/Idh/MocA_Oxidoreductases"/>
</dbReference>
<accession>A0A7C1FG87</accession>
<dbReference type="InterPro" id="IPR000683">
    <property type="entry name" value="Gfo/Idh/MocA-like_OxRdtase_N"/>
</dbReference>
<proteinExistence type="predicted"/>
<reference evidence="3" key="1">
    <citation type="journal article" date="2020" name="mSystems">
        <title>Genome- and Community-Level Interaction Insights into Carbon Utilization and Element Cycling Functions of Hydrothermarchaeota in Hydrothermal Sediment.</title>
        <authorList>
            <person name="Zhou Z."/>
            <person name="Liu Y."/>
            <person name="Xu W."/>
            <person name="Pan J."/>
            <person name="Luo Z.H."/>
            <person name="Li M."/>
        </authorList>
    </citation>
    <scope>NUCLEOTIDE SEQUENCE [LARGE SCALE GENOMIC DNA]</scope>
    <source>
        <strain evidence="3">SpSt-289</strain>
    </source>
</reference>
<dbReference type="GO" id="GO:0000166">
    <property type="term" value="F:nucleotide binding"/>
    <property type="evidence" value="ECO:0007669"/>
    <property type="project" value="InterPro"/>
</dbReference>
<organism evidence="3">
    <name type="scientific">Caldilinea aerophila</name>
    <dbReference type="NCBI Taxonomy" id="133453"/>
    <lineage>
        <taxon>Bacteria</taxon>
        <taxon>Bacillati</taxon>
        <taxon>Chloroflexota</taxon>
        <taxon>Caldilineae</taxon>
        <taxon>Caldilineales</taxon>
        <taxon>Caldilineaceae</taxon>
        <taxon>Caldilinea</taxon>
    </lineage>
</organism>